<protein>
    <submittedName>
        <fullName evidence="1">Uncharacterized protein</fullName>
    </submittedName>
</protein>
<sequence>MTRAPLLALLAMTPAPCLGRHAQNEQPAQVPLAGPQRTTPFTEDFGSFVQSTLDEFKVPGISVAVVDGEKTFSKGFGYATLPDVEATPETLWLGASTTKAFVGATLSQFIQNKTYPDLLKKGWATPIADVIPDDFVLTDDWATRHVTIEDGISHRTGLPRHDLSWSHTTKGLRTPVRDVVRSLRNLPLTAEPRAIFQYCNLMYVVLSHVIETLTKKPLKDTFQELIWGPLNMTSTFLDLDEAKKSPNYLATGYYWDKKTQSYGTVKLDTLQESGAAGIITNVLDHAKWVRSLIYETGPLSNATHADIRKPRFISNAEPTAGMDVTLYGLGWSRTKFHGETLFQHSGQSLSFGTTIFWLPERKYGVIVMGNVFLQANMVGAVVARKLVEDALGIDAADRFDIAKKSREDLAKEDREYSEAVKTLYPNITQGQPPTAGLHILAGEYHDAGYGTLVFKKDRENQQDYLLAQRRDAVYQYKVRLVHVSGDEWVAYYESLSGSRLPSQFFKAKFKFDEKDRPTALDIAMGDGTPGTEPFTVTFGRVASRVKSLL</sequence>
<evidence type="ECO:0000313" key="2">
    <source>
        <dbReference type="Proteomes" id="UP001148737"/>
    </source>
</evidence>
<proteinExistence type="predicted"/>
<gene>
    <name evidence="1" type="ORF">NLG97_g3378</name>
</gene>
<keyword evidence="2" id="KW-1185">Reference proteome</keyword>
<evidence type="ECO:0000313" key="1">
    <source>
        <dbReference type="EMBL" id="KAJ3495465.1"/>
    </source>
</evidence>
<dbReference type="EMBL" id="JANAKD010000278">
    <property type="protein sequence ID" value="KAJ3495465.1"/>
    <property type="molecule type" value="Genomic_DNA"/>
</dbReference>
<organism evidence="1 2">
    <name type="scientific">Lecanicillium saksenae</name>
    <dbReference type="NCBI Taxonomy" id="468837"/>
    <lineage>
        <taxon>Eukaryota</taxon>
        <taxon>Fungi</taxon>
        <taxon>Dikarya</taxon>
        <taxon>Ascomycota</taxon>
        <taxon>Pezizomycotina</taxon>
        <taxon>Sordariomycetes</taxon>
        <taxon>Hypocreomycetidae</taxon>
        <taxon>Hypocreales</taxon>
        <taxon>Cordycipitaceae</taxon>
        <taxon>Lecanicillium</taxon>
    </lineage>
</organism>
<name>A0ACC1QZH3_9HYPO</name>
<accession>A0ACC1QZH3</accession>
<comment type="caution">
    <text evidence="1">The sequence shown here is derived from an EMBL/GenBank/DDBJ whole genome shotgun (WGS) entry which is preliminary data.</text>
</comment>
<dbReference type="Proteomes" id="UP001148737">
    <property type="component" value="Unassembled WGS sequence"/>
</dbReference>
<reference evidence="1" key="1">
    <citation type="submission" date="2022-07" db="EMBL/GenBank/DDBJ databases">
        <title>Genome Sequence of Lecanicillium saksenae.</title>
        <authorList>
            <person name="Buettner E."/>
        </authorList>
    </citation>
    <scope>NUCLEOTIDE SEQUENCE</scope>
    <source>
        <strain evidence="1">VT-O1</strain>
    </source>
</reference>